<evidence type="ECO:0000256" key="1">
    <source>
        <dbReference type="SAM" id="MobiDB-lite"/>
    </source>
</evidence>
<reference evidence="2" key="1">
    <citation type="submission" date="2020-05" db="EMBL/GenBank/DDBJ databases">
        <authorList>
            <person name="Rincon C."/>
            <person name="Sanders R I."/>
            <person name="Robbins C."/>
            <person name="Chaturvedi A."/>
        </authorList>
    </citation>
    <scope>NUCLEOTIDE SEQUENCE</scope>
    <source>
        <strain evidence="2">CHB12</strain>
    </source>
</reference>
<feature type="compositionally biased region" description="Polar residues" evidence="1">
    <location>
        <begin position="1"/>
        <end position="19"/>
    </location>
</feature>
<dbReference type="EMBL" id="CAGKOT010000002">
    <property type="protein sequence ID" value="CAB5312098.1"/>
    <property type="molecule type" value="Genomic_DNA"/>
</dbReference>
<accession>A0A915YQG9</accession>
<dbReference type="OrthoDB" id="2422789at2759"/>
<gene>
    <name evidence="2" type="ORF">CHRIB12_LOCUS1621</name>
</gene>
<comment type="caution">
    <text evidence="2">The sequence shown here is derived from an EMBL/GenBank/DDBJ whole genome shotgun (WGS) entry which is preliminary data.</text>
</comment>
<proteinExistence type="predicted"/>
<protein>
    <submittedName>
        <fullName evidence="2">Uncharacterized protein</fullName>
    </submittedName>
</protein>
<sequence>MSCLSRSQQSVSPSTTRSAQVARVVVRDNSNKQTFTPTISRTLRETLFTQGNTRKLNDDDFKLYKDSSGCASLRCEKDLISLQSSEFGGGN</sequence>
<evidence type="ECO:0000313" key="3">
    <source>
        <dbReference type="Proteomes" id="UP000684084"/>
    </source>
</evidence>
<feature type="region of interest" description="Disordered" evidence="1">
    <location>
        <begin position="1"/>
        <end position="23"/>
    </location>
</feature>
<evidence type="ECO:0000313" key="2">
    <source>
        <dbReference type="EMBL" id="CAB5312098.1"/>
    </source>
</evidence>
<dbReference type="VEuPathDB" id="FungiDB:RhiirFUN_006448"/>
<dbReference type="AlphaFoldDB" id="A0A915YQG9"/>
<dbReference type="Proteomes" id="UP000684084">
    <property type="component" value="Unassembled WGS sequence"/>
</dbReference>
<organism evidence="2 3">
    <name type="scientific">Rhizophagus irregularis</name>
    <dbReference type="NCBI Taxonomy" id="588596"/>
    <lineage>
        <taxon>Eukaryota</taxon>
        <taxon>Fungi</taxon>
        <taxon>Fungi incertae sedis</taxon>
        <taxon>Mucoromycota</taxon>
        <taxon>Glomeromycotina</taxon>
        <taxon>Glomeromycetes</taxon>
        <taxon>Glomerales</taxon>
        <taxon>Glomeraceae</taxon>
        <taxon>Rhizophagus</taxon>
    </lineage>
</organism>
<name>A0A915YQG9_9GLOM</name>